<evidence type="ECO:0000256" key="6">
    <source>
        <dbReference type="ARBA" id="ARBA00022741"/>
    </source>
</evidence>
<keyword evidence="7 14" id="KW-0418">Kinase</keyword>
<evidence type="ECO:0000259" key="13">
    <source>
        <dbReference type="Pfam" id="PF01288"/>
    </source>
</evidence>
<evidence type="ECO:0000256" key="1">
    <source>
        <dbReference type="ARBA" id="ARBA00005051"/>
    </source>
</evidence>
<keyword evidence="14" id="KW-0614">Plasmid</keyword>
<keyword evidence="6" id="KW-0547">Nucleotide-binding</keyword>
<reference evidence="14 15" key="1">
    <citation type="submission" date="2019-05" db="EMBL/GenBank/DDBJ databases">
        <title>Pseudorhodobacter turbinis sp. nov., isolated from the gut of the Korean turban shell.</title>
        <authorList>
            <person name="Jeong Y.-S."/>
            <person name="Kang W.-R."/>
            <person name="Bae J.-W."/>
        </authorList>
    </citation>
    <scope>NUCLEOTIDE SEQUENCE [LARGE SCALE GENOMIC DNA]</scope>
    <source>
        <strain evidence="14 15">S12M18</strain>
        <plasmid evidence="14 15">unnamed1</plasmid>
    </source>
</reference>
<dbReference type="PANTHER" id="PTHR43071">
    <property type="entry name" value="2-AMINO-4-HYDROXY-6-HYDROXYMETHYLDIHYDROPTERIDINE PYROPHOSPHOKINASE"/>
    <property type="match status" value="1"/>
</dbReference>
<keyword evidence="9" id="KW-0289">Folate biosynthesis</keyword>
<dbReference type="InterPro" id="IPR035907">
    <property type="entry name" value="Hppk_sf"/>
</dbReference>
<dbReference type="OrthoDB" id="9808041at2"/>
<accession>A0A4P8EIZ1</accession>
<name>A0A4P8EIZ1_9RHOB</name>
<comment type="pathway">
    <text evidence="1">Cofactor biosynthesis; tetrahydrofolate biosynthesis; 2-amino-4-hydroxy-6-hydroxymethyl-7,8-dihydropteridine diphosphate from 7,8-dihydroneopterin triphosphate: step 4/4.</text>
</comment>
<evidence type="ECO:0000256" key="9">
    <source>
        <dbReference type="ARBA" id="ARBA00022909"/>
    </source>
</evidence>
<dbReference type="EC" id="2.7.6.3" evidence="3"/>
<dbReference type="NCBIfam" id="TIGR01498">
    <property type="entry name" value="folK"/>
    <property type="match status" value="1"/>
</dbReference>
<dbReference type="GO" id="GO:0016301">
    <property type="term" value="F:kinase activity"/>
    <property type="evidence" value="ECO:0007669"/>
    <property type="project" value="UniProtKB-KW"/>
</dbReference>
<evidence type="ECO:0000256" key="12">
    <source>
        <dbReference type="ARBA" id="ARBA00033413"/>
    </source>
</evidence>
<dbReference type="GO" id="GO:0046656">
    <property type="term" value="P:folic acid biosynthetic process"/>
    <property type="evidence" value="ECO:0007669"/>
    <property type="project" value="UniProtKB-KW"/>
</dbReference>
<evidence type="ECO:0000256" key="2">
    <source>
        <dbReference type="ARBA" id="ARBA00005810"/>
    </source>
</evidence>
<dbReference type="Pfam" id="PF01288">
    <property type="entry name" value="HPPK"/>
    <property type="match status" value="1"/>
</dbReference>
<evidence type="ECO:0000256" key="8">
    <source>
        <dbReference type="ARBA" id="ARBA00022840"/>
    </source>
</evidence>
<keyword evidence="15" id="KW-1185">Reference proteome</keyword>
<dbReference type="EMBL" id="CP039965">
    <property type="protein sequence ID" value="QCO57131.1"/>
    <property type="molecule type" value="Genomic_DNA"/>
</dbReference>
<dbReference type="GO" id="GO:0005524">
    <property type="term" value="F:ATP binding"/>
    <property type="evidence" value="ECO:0007669"/>
    <property type="project" value="UniProtKB-KW"/>
</dbReference>
<geneLocation type="plasmid" evidence="14 15">
    <name>unnamed1</name>
</geneLocation>
<keyword evidence="8" id="KW-0067">ATP-binding</keyword>
<comment type="similarity">
    <text evidence="2">Belongs to the HPPK family.</text>
</comment>
<dbReference type="UniPathway" id="UPA00077">
    <property type="reaction ID" value="UER00155"/>
</dbReference>
<feature type="domain" description="7,8-dihydro-6-hydroxymethylpterin-pyrophosphokinase" evidence="13">
    <location>
        <begin position="12"/>
        <end position="168"/>
    </location>
</feature>
<comment type="function">
    <text evidence="10">Catalyzes the transfer of pyrophosphate from adenosine triphosphate (ATP) to 6-hydroxymethyl-7,8-dihydropterin, an enzymatic step in folate biosynthesis pathway.</text>
</comment>
<dbReference type="SUPFAM" id="SSF55083">
    <property type="entry name" value="6-hydroxymethyl-7,8-dihydropterin pyrophosphokinase, HPPK"/>
    <property type="match status" value="1"/>
</dbReference>
<protein>
    <recommendedName>
        <fullName evidence="4">2-amino-4-hydroxy-6-hydroxymethyldihydropteridine pyrophosphokinase</fullName>
        <ecNumber evidence="3">2.7.6.3</ecNumber>
    </recommendedName>
    <alternativeName>
        <fullName evidence="11">6-hydroxymethyl-7,8-dihydropterin pyrophosphokinase</fullName>
    </alternativeName>
    <alternativeName>
        <fullName evidence="12">7,8-dihydro-6-hydroxymethylpterin-pyrophosphokinase</fullName>
    </alternativeName>
</protein>
<dbReference type="PANTHER" id="PTHR43071:SF1">
    <property type="entry name" value="2-AMINO-4-HYDROXY-6-HYDROXYMETHYLDIHYDROPTERIDINE PYROPHOSPHOKINASE"/>
    <property type="match status" value="1"/>
</dbReference>
<evidence type="ECO:0000256" key="10">
    <source>
        <dbReference type="ARBA" id="ARBA00029409"/>
    </source>
</evidence>
<evidence type="ECO:0000256" key="3">
    <source>
        <dbReference type="ARBA" id="ARBA00013253"/>
    </source>
</evidence>
<dbReference type="InterPro" id="IPR000550">
    <property type="entry name" value="Hppk"/>
</dbReference>
<proteinExistence type="inferred from homology"/>
<sequence>MNKKVNGLRILVALGANLPSDQGGVARVPADSLRAAIADLGTRGLQAVSQSRFFATPCFPAGAGPDYVNAAAVFDVPPGQTPQEILALLHEVEAAHGRTRETRWAGRVLDLDLLAVGDQVLPNLATYGRWRGLALTDQLRLAPDQLVLPHPRMAERAFVLVPLADIAPDWRHPVSGKTVREMHDALPTADLAAVRPLPNGR</sequence>
<evidence type="ECO:0000313" key="15">
    <source>
        <dbReference type="Proteomes" id="UP000298631"/>
    </source>
</evidence>
<dbReference type="Gene3D" id="3.30.70.560">
    <property type="entry name" value="7,8-Dihydro-6-hydroxymethylpterin-pyrophosphokinase HPPK"/>
    <property type="match status" value="1"/>
</dbReference>
<dbReference type="AlphaFoldDB" id="A0A4P8EIZ1"/>
<gene>
    <name evidence="14" type="primary">folK</name>
    <name evidence="14" type="ORF">EOK75_15265</name>
</gene>
<dbReference type="GO" id="GO:0046654">
    <property type="term" value="P:tetrahydrofolate biosynthetic process"/>
    <property type="evidence" value="ECO:0007669"/>
    <property type="project" value="UniProtKB-UniPathway"/>
</dbReference>
<evidence type="ECO:0000256" key="7">
    <source>
        <dbReference type="ARBA" id="ARBA00022777"/>
    </source>
</evidence>
<dbReference type="KEGG" id="pseb:EOK75_15265"/>
<keyword evidence="5 14" id="KW-0808">Transferase</keyword>
<evidence type="ECO:0000256" key="5">
    <source>
        <dbReference type="ARBA" id="ARBA00022679"/>
    </source>
</evidence>
<dbReference type="GO" id="GO:0003848">
    <property type="term" value="F:2-amino-4-hydroxy-6-hydroxymethyldihydropteridine diphosphokinase activity"/>
    <property type="evidence" value="ECO:0007669"/>
    <property type="project" value="UniProtKB-EC"/>
</dbReference>
<dbReference type="Proteomes" id="UP000298631">
    <property type="component" value="Plasmid unnamed1"/>
</dbReference>
<evidence type="ECO:0000256" key="4">
    <source>
        <dbReference type="ARBA" id="ARBA00016218"/>
    </source>
</evidence>
<evidence type="ECO:0000256" key="11">
    <source>
        <dbReference type="ARBA" id="ARBA00029766"/>
    </source>
</evidence>
<evidence type="ECO:0000313" key="14">
    <source>
        <dbReference type="EMBL" id="QCO57131.1"/>
    </source>
</evidence>
<organism evidence="14 15">
    <name type="scientific">Pseudorhodobacter turbinis</name>
    <dbReference type="NCBI Taxonomy" id="2500533"/>
    <lineage>
        <taxon>Bacteria</taxon>
        <taxon>Pseudomonadati</taxon>
        <taxon>Pseudomonadota</taxon>
        <taxon>Alphaproteobacteria</taxon>
        <taxon>Rhodobacterales</taxon>
        <taxon>Paracoccaceae</taxon>
        <taxon>Pseudorhodobacter</taxon>
    </lineage>
</organism>
<dbReference type="CDD" id="cd00483">
    <property type="entry name" value="HPPK"/>
    <property type="match status" value="1"/>
</dbReference>